<dbReference type="PROSITE" id="PS50126">
    <property type="entry name" value="S1"/>
    <property type="match status" value="1"/>
</dbReference>
<dbReference type="SUPFAM" id="SSF50249">
    <property type="entry name" value="Nucleic acid-binding proteins"/>
    <property type="match status" value="1"/>
</dbReference>
<organism evidence="2">
    <name type="scientific">Fagus sylvatica</name>
    <name type="common">Beechnut</name>
    <dbReference type="NCBI Taxonomy" id="28930"/>
    <lineage>
        <taxon>Eukaryota</taxon>
        <taxon>Viridiplantae</taxon>
        <taxon>Streptophyta</taxon>
        <taxon>Embryophyta</taxon>
        <taxon>Tracheophyta</taxon>
        <taxon>Spermatophyta</taxon>
        <taxon>Magnoliopsida</taxon>
        <taxon>eudicotyledons</taxon>
        <taxon>Gunneridae</taxon>
        <taxon>Pentapetalae</taxon>
        <taxon>rosids</taxon>
        <taxon>fabids</taxon>
        <taxon>Fagales</taxon>
        <taxon>Fagaceae</taxon>
        <taxon>Fagus</taxon>
    </lineage>
</organism>
<dbReference type="PANTHER" id="PTHR47600">
    <property type="entry name" value="NUCLEIC ACID-BINDING, OB-FOLD-LIKE PROTEIN"/>
    <property type="match status" value="1"/>
</dbReference>
<sequence>MDGLIGLTSAATNTSSSFTSIRLFTSTTRTRTRTRTRTLSLSRKTQNGKFIVLASKEGDPPKLDRLDQMELKFGQLLGEDPKLTLAKIMGRKANPDASYLEIEKQFYKRKGKLVEIKEVPFDGSKEVQSSSLLDGLNLVRPVPKEGFTFEADDKPMEMKKPIKKVGKAVGSTKGSVPNVILRKPSRFNEDNVGGKSSRLRIKPNLSLKMGNGQVKDKFSDMTLLRKPEPVSVNQSIEKKQEPYGNVDAKVVEDAGSMMRREEAIDKVSDFTLLKKPESMSVNTDLENNSEQFGNDMTLLRKLEPVNVDKFIEKKQEPYGNVDAKVDDIESKMRREEANDKVSDFTLLKKPEPMSVNTDLENNSDQFGGAEAEVQDDIEENALPGLSEFIATANTITNNFEKIENGLFSNESEQDNDFVGLQSLELSDMGSSQEFTALSDLSDTYSVDSRVKLSMEAALQGKPKRLDQSVKRTPKSTKEETVFVNSEGDGDAVELNNLVATSPLEESGETDWTKAEYLVMTGNRGEVELISCSTRGFVVTFRSLVGFLPYRNLAAKWKFLAFESWLRQKGIDPSMYRQNLGIIGSYDVANKNSSPDLSLDPEVDLTFGGEISADMKLEDLLRVYDQEKMKFLSSFVGQRLKVNVVLADRRSRKLIFSARPKEKEELVEKKRSLMAKLQVGDVVKCCIKKITYFGIFVEVEGVPALIHQTEVSWDATLDPASYFKIGQVVEAKVHQLDFALERIFLSLKGITPDPLIETLESVVGGHDPFDGRLQAAQAETWADVESLIEELLQIEGIQSVSKGRFFLSPGLAPTFQVYMASMFENQYKLLARSENKVQEVIVQTSLGKEEMKSAILTCTNKVE</sequence>
<reference evidence="2" key="1">
    <citation type="submission" date="2018-02" db="EMBL/GenBank/DDBJ databases">
        <authorList>
            <person name="Cohen D.B."/>
            <person name="Kent A.D."/>
        </authorList>
    </citation>
    <scope>NUCLEOTIDE SEQUENCE</scope>
</reference>
<dbReference type="PANTHER" id="PTHR47600:SF1">
    <property type="entry name" value="NUCLEIC ACID-BINDING, OB-FOLD-LIKE PROTEIN"/>
    <property type="match status" value="1"/>
</dbReference>
<dbReference type="Gene3D" id="2.40.50.140">
    <property type="entry name" value="Nucleic acid-binding proteins"/>
    <property type="match status" value="1"/>
</dbReference>
<name>A0A2N9J2W5_FAGSY</name>
<proteinExistence type="predicted"/>
<evidence type="ECO:0000259" key="1">
    <source>
        <dbReference type="PROSITE" id="PS50126"/>
    </source>
</evidence>
<dbReference type="SMART" id="SM00316">
    <property type="entry name" value="S1"/>
    <property type="match status" value="1"/>
</dbReference>
<dbReference type="Pfam" id="PF00575">
    <property type="entry name" value="S1"/>
    <property type="match status" value="1"/>
</dbReference>
<gene>
    <name evidence="2" type="ORF">FSB_LOCUS58742</name>
</gene>
<evidence type="ECO:0000313" key="2">
    <source>
        <dbReference type="EMBL" id="SPD30860.1"/>
    </source>
</evidence>
<dbReference type="InterPro" id="IPR012340">
    <property type="entry name" value="NA-bd_OB-fold"/>
</dbReference>
<protein>
    <recommendedName>
        <fullName evidence="1">S1 motif domain-containing protein</fullName>
    </recommendedName>
</protein>
<dbReference type="GO" id="GO:0003676">
    <property type="term" value="F:nucleic acid binding"/>
    <property type="evidence" value="ECO:0007669"/>
    <property type="project" value="InterPro"/>
</dbReference>
<dbReference type="AlphaFoldDB" id="A0A2N9J2W5"/>
<dbReference type="InterPro" id="IPR003029">
    <property type="entry name" value="S1_domain"/>
</dbReference>
<accession>A0A2N9J2W5</accession>
<dbReference type="EMBL" id="OIVN01006337">
    <property type="protein sequence ID" value="SPD30860.1"/>
    <property type="molecule type" value="Genomic_DNA"/>
</dbReference>
<feature type="domain" description="S1 motif" evidence="1">
    <location>
        <begin position="679"/>
        <end position="747"/>
    </location>
</feature>